<accession>A0A2Z4Y563</accession>
<dbReference type="InterPro" id="IPR009078">
    <property type="entry name" value="Ferritin-like_SF"/>
</dbReference>
<dbReference type="CDD" id="cd00657">
    <property type="entry name" value="Ferritin_like"/>
    <property type="match status" value="1"/>
</dbReference>
<sequence length="160" mass="18411">MIAREELIEKLQRDLTRKTYSFVEYVTMASPYVPEGREPMWELLLRLRTEERQHAELLSRLIVALGGIPNPGLFDEGAADTNYLHIDYLYKLLIRHKEQSVKEFEQRVNDSSGFPEARAVLLKILEDEKEQLAVLRECFEKCVGASPSKKGSNTKVDADK</sequence>
<evidence type="ECO:0000259" key="1">
    <source>
        <dbReference type="Pfam" id="PF00210"/>
    </source>
</evidence>
<dbReference type="Pfam" id="PF00210">
    <property type="entry name" value="Ferritin"/>
    <property type="match status" value="1"/>
</dbReference>
<dbReference type="Proteomes" id="UP000262583">
    <property type="component" value="Chromosome"/>
</dbReference>
<gene>
    <name evidence="2" type="ORF">BRCON_1342</name>
</gene>
<reference evidence="2 3" key="1">
    <citation type="submission" date="2018-05" db="EMBL/GenBank/DDBJ databases">
        <title>A metagenomic window into the 2 km-deep terrestrial subsurface aquifer revealed taxonomically and functionally diverse microbial community comprising novel uncultured bacterial lineages.</title>
        <authorList>
            <person name="Kadnikov V.V."/>
            <person name="Mardanov A.V."/>
            <person name="Beletsky A.V."/>
            <person name="Banks D."/>
            <person name="Pimenov N.V."/>
            <person name="Frank Y.A."/>
            <person name="Karnachuk O.V."/>
            <person name="Ravin N.V."/>
        </authorList>
    </citation>
    <scope>NUCLEOTIDE SEQUENCE [LARGE SCALE GENOMIC DNA]</scope>
    <source>
        <strain evidence="2">BY</strain>
    </source>
</reference>
<feature type="domain" description="Ferritin/DPS" evidence="1">
    <location>
        <begin position="8"/>
        <end position="141"/>
    </location>
</feature>
<proteinExistence type="predicted"/>
<organism evidence="2 3">
    <name type="scientific">Sumerlaea chitinivorans</name>
    <dbReference type="NCBI Taxonomy" id="2250252"/>
    <lineage>
        <taxon>Bacteria</taxon>
        <taxon>Candidatus Sumerlaeota</taxon>
        <taxon>Candidatus Sumerlaeia</taxon>
        <taxon>Candidatus Sumerlaeales</taxon>
        <taxon>Candidatus Sumerlaeaceae</taxon>
        <taxon>Candidatus Sumerlaea</taxon>
    </lineage>
</organism>
<dbReference type="Gene3D" id="1.20.1260.10">
    <property type="match status" value="1"/>
</dbReference>
<name>A0A2Z4Y563_SUMC1</name>
<dbReference type="InterPro" id="IPR008331">
    <property type="entry name" value="Ferritin_DPS_dom"/>
</dbReference>
<dbReference type="KEGG" id="schv:BRCON_1342"/>
<evidence type="ECO:0000313" key="2">
    <source>
        <dbReference type="EMBL" id="AXA36119.1"/>
    </source>
</evidence>
<dbReference type="InterPro" id="IPR012347">
    <property type="entry name" value="Ferritin-like"/>
</dbReference>
<evidence type="ECO:0000313" key="3">
    <source>
        <dbReference type="Proteomes" id="UP000262583"/>
    </source>
</evidence>
<dbReference type="AlphaFoldDB" id="A0A2Z4Y563"/>
<protein>
    <recommendedName>
        <fullName evidence="1">Ferritin/DPS domain-containing protein</fullName>
    </recommendedName>
</protein>
<dbReference type="EMBL" id="CP030759">
    <property type="protein sequence ID" value="AXA36119.1"/>
    <property type="molecule type" value="Genomic_DNA"/>
</dbReference>
<dbReference type="SUPFAM" id="SSF47240">
    <property type="entry name" value="Ferritin-like"/>
    <property type="match status" value="1"/>
</dbReference>
<dbReference type="GO" id="GO:0008199">
    <property type="term" value="F:ferric iron binding"/>
    <property type="evidence" value="ECO:0007669"/>
    <property type="project" value="InterPro"/>
</dbReference>